<reference evidence="1 2" key="1">
    <citation type="submission" date="2016-04" db="EMBL/GenBank/DDBJ databases">
        <title>Genome analyses suggest a sexual origin of heterokaryosis in a supposedly ancient asexual fungus.</title>
        <authorList>
            <person name="Ropars J."/>
            <person name="Sedzielewska K."/>
            <person name="Noel J."/>
            <person name="Charron P."/>
            <person name="Farinelli L."/>
            <person name="Marton T."/>
            <person name="Kruger M."/>
            <person name="Pelin A."/>
            <person name="Brachmann A."/>
            <person name="Corradi N."/>
        </authorList>
    </citation>
    <scope>NUCLEOTIDE SEQUENCE [LARGE SCALE GENOMIC DNA]</scope>
    <source>
        <strain evidence="1 2">C2</strain>
    </source>
</reference>
<dbReference type="VEuPathDB" id="FungiDB:RhiirFUN_015333"/>
<dbReference type="EMBL" id="LLXL01000431">
    <property type="protein sequence ID" value="PKK72577.1"/>
    <property type="molecule type" value="Genomic_DNA"/>
</dbReference>
<name>A0A2N1NF79_9GLOM</name>
<organism evidence="1 2">
    <name type="scientific">Rhizophagus irregularis</name>
    <dbReference type="NCBI Taxonomy" id="588596"/>
    <lineage>
        <taxon>Eukaryota</taxon>
        <taxon>Fungi</taxon>
        <taxon>Fungi incertae sedis</taxon>
        <taxon>Mucoromycota</taxon>
        <taxon>Glomeromycotina</taxon>
        <taxon>Glomeromycetes</taxon>
        <taxon>Glomerales</taxon>
        <taxon>Glomeraceae</taxon>
        <taxon>Rhizophagus</taxon>
    </lineage>
</organism>
<gene>
    <name evidence="1" type="ORF">RhiirC2_742379</name>
</gene>
<dbReference type="Proteomes" id="UP000233469">
    <property type="component" value="Unassembled WGS sequence"/>
</dbReference>
<reference evidence="1 2" key="2">
    <citation type="submission" date="2017-10" db="EMBL/GenBank/DDBJ databases">
        <title>Extensive intraspecific genome diversity in a model arbuscular mycorrhizal fungus.</title>
        <authorList>
            <person name="Chen E.C.H."/>
            <person name="Morin E."/>
            <person name="Baudet D."/>
            <person name="Noel J."/>
            <person name="Ndikumana S."/>
            <person name="Charron P."/>
            <person name="St-Onge C."/>
            <person name="Giorgi J."/>
            <person name="Grigoriev I.V."/>
            <person name="Roux C."/>
            <person name="Martin F.M."/>
            <person name="Corradi N."/>
        </authorList>
    </citation>
    <scope>NUCLEOTIDE SEQUENCE [LARGE SCALE GENOMIC DNA]</scope>
    <source>
        <strain evidence="1 2">C2</strain>
    </source>
</reference>
<sequence>MECQIILNYVQCRNEDLKEDFEEIPLEKWENILSDFADKMKLIYRDRKALKCKPRDLSDENQEHKVKRTNSFTRLKSLLKRRPSKKKNKNKLLLNPKLNEPKKKITQIPSTVSPLRSKFVPKTVVLKRLLDSQNLSSSFINEIKTHYLSLKKSSKVPRMYGFTQDPVTKDYYIVLQYAN</sequence>
<evidence type="ECO:0000313" key="1">
    <source>
        <dbReference type="EMBL" id="PKK72577.1"/>
    </source>
</evidence>
<protein>
    <submittedName>
        <fullName evidence="1">Uncharacterized protein</fullName>
    </submittedName>
</protein>
<evidence type="ECO:0000313" key="2">
    <source>
        <dbReference type="Proteomes" id="UP000233469"/>
    </source>
</evidence>
<comment type="caution">
    <text evidence="1">The sequence shown here is derived from an EMBL/GenBank/DDBJ whole genome shotgun (WGS) entry which is preliminary data.</text>
</comment>
<dbReference type="VEuPathDB" id="FungiDB:FUN_018890"/>
<proteinExistence type="predicted"/>
<accession>A0A2N1NF79</accession>
<feature type="non-terminal residue" evidence="1">
    <location>
        <position position="179"/>
    </location>
</feature>
<dbReference type="AlphaFoldDB" id="A0A2N1NF79"/>